<dbReference type="Proteomes" id="UP000887540">
    <property type="component" value="Unplaced"/>
</dbReference>
<evidence type="ECO:0000256" key="1">
    <source>
        <dbReference type="SAM" id="Phobius"/>
    </source>
</evidence>
<keyword evidence="1" id="KW-0812">Transmembrane</keyword>
<accession>A0A914DX93</accession>
<keyword evidence="2" id="KW-1185">Reference proteome</keyword>
<organism evidence="2 3">
    <name type="scientific">Acrobeloides nanus</name>
    <dbReference type="NCBI Taxonomy" id="290746"/>
    <lineage>
        <taxon>Eukaryota</taxon>
        <taxon>Metazoa</taxon>
        <taxon>Ecdysozoa</taxon>
        <taxon>Nematoda</taxon>
        <taxon>Chromadorea</taxon>
        <taxon>Rhabditida</taxon>
        <taxon>Tylenchina</taxon>
        <taxon>Cephalobomorpha</taxon>
        <taxon>Cephaloboidea</taxon>
        <taxon>Cephalobidae</taxon>
        <taxon>Acrobeloides</taxon>
    </lineage>
</organism>
<feature type="transmembrane region" description="Helical" evidence="1">
    <location>
        <begin position="221"/>
        <end position="247"/>
    </location>
</feature>
<dbReference type="PANTHER" id="PTHR34492:SF2">
    <property type="entry name" value="G PROTEIN-COUPLED RECEPTOR"/>
    <property type="match status" value="1"/>
</dbReference>
<dbReference type="WBParaSite" id="ACRNAN_scaffold4280.g20203.t1">
    <property type="protein sequence ID" value="ACRNAN_scaffold4280.g20203.t1"/>
    <property type="gene ID" value="ACRNAN_scaffold4280.g20203"/>
</dbReference>
<evidence type="ECO:0000313" key="2">
    <source>
        <dbReference type="Proteomes" id="UP000887540"/>
    </source>
</evidence>
<sequence>MIFLIYCRYRKYHKRLLAKLNEFNQQYDSDKILLYNRIIMGVVVFTFVGCIFAGTVTSALANDQEHNERTMIDRKAQQMIFHVKISPFLSMLVTFYGFFVWLAFLTCYVIITNILSGGFESFNKGLKRKLKCANENSIEKLLQESYTTHLKITENVYLVNNVFEVYTFVMFGLNIPLTMIRGIQKILFGTPTIWTPYNEKTYQIANAFVNHVNQDDLGISLWGFTIISNRLILTTLSLTITYLALLVQMKGVN</sequence>
<keyword evidence="1" id="KW-1133">Transmembrane helix</keyword>
<feature type="transmembrane region" description="Helical" evidence="1">
    <location>
        <begin position="88"/>
        <end position="111"/>
    </location>
</feature>
<protein>
    <submittedName>
        <fullName evidence="3">Uncharacterized protein</fullName>
    </submittedName>
</protein>
<keyword evidence="1" id="KW-0472">Membrane</keyword>
<reference evidence="3" key="1">
    <citation type="submission" date="2022-11" db="UniProtKB">
        <authorList>
            <consortium name="WormBaseParasite"/>
        </authorList>
    </citation>
    <scope>IDENTIFICATION</scope>
</reference>
<evidence type="ECO:0000313" key="3">
    <source>
        <dbReference type="WBParaSite" id="ACRNAN_scaffold4280.g20203.t1"/>
    </source>
</evidence>
<name>A0A914DX93_9BILA</name>
<feature type="transmembrane region" description="Helical" evidence="1">
    <location>
        <begin position="38"/>
        <end position="61"/>
    </location>
</feature>
<proteinExistence type="predicted"/>
<dbReference type="PANTHER" id="PTHR34492">
    <property type="entry name" value="GUSTATORY RECEPTOR FAMILY"/>
    <property type="match status" value="1"/>
</dbReference>
<dbReference type="AlphaFoldDB" id="A0A914DX93"/>